<feature type="domain" description="Ig-like" evidence="1">
    <location>
        <begin position="5"/>
        <end position="100"/>
    </location>
</feature>
<proteinExistence type="predicted"/>
<dbReference type="SUPFAM" id="SSF48726">
    <property type="entry name" value="Immunoglobulin"/>
    <property type="match status" value="1"/>
</dbReference>
<dbReference type="InterPro" id="IPR036179">
    <property type="entry name" value="Ig-like_dom_sf"/>
</dbReference>
<name>A0A4W5PHR6_9TELE</name>
<evidence type="ECO:0000313" key="2">
    <source>
        <dbReference type="Ensembl" id="ENSHHUP00000061150.1"/>
    </source>
</evidence>
<dbReference type="PROSITE" id="PS50835">
    <property type="entry name" value="IG_LIKE"/>
    <property type="match status" value="1"/>
</dbReference>
<dbReference type="AlphaFoldDB" id="A0A4W5PHR6"/>
<dbReference type="InterPro" id="IPR003597">
    <property type="entry name" value="Ig_C1-set"/>
</dbReference>
<dbReference type="InterPro" id="IPR007110">
    <property type="entry name" value="Ig-like_dom"/>
</dbReference>
<reference evidence="2" key="2">
    <citation type="submission" date="2025-08" db="UniProtKB">
        <authorList>
            <consortium name="Ensembl"/>
        </authorList>
    </citation>
    <scope>IDENTIFICATION</scope>
</reference>
<dbReference type="InterPro" id="IPR013783">
    <property type="entry name" value="Ig-like_fold"/>
</dbReference>
<reference evidence="2" key="3">
    <citation type="submission" date="2025-09" db="UniProtKB">
        <authorList>
            <consortium name="Ensembl"/>
        </authorList>
    </citation>
    <scope>IDENTIFICATION</scope>
</reference>
<evidence type="ECO:0000313" key="3">
    <source>
        <dbReference type="Proteomes" id="UP000314982"/>
    </source>
</evidence>
<keyword evidence="3" id="KW-1185">Reference proteome</keyword>
<dbReference type="Proteomes" id="UP000314982">
    <property type="component" value="Unassembled WGS sequence"/>
</dbReference>
<sequence length="106" mass="11790">MVLFPGELSMELLLVPSEKTSGSGTQKLICSGWGFNPLIKWRSGSEQRSAADNERRMGEDGHVAVTSRITVTQQEWNEGKDFMCEVIDNVLQKTVRKSTSLCTGRL</sequence>
<dbReference type="GeneTree" id="ENSGT01140000282790"/>
<evidence type="ECO:0000259" key="1">
    <source>
        <dbReference type="PROSITE" id="PS50835"/>
    </source>
</evidence>
<reference evidence="3" key="1">
    <citation type="submission" date="2018-06" db="EMBL/GenBank/DDBJ databases">
        <title>Genome assembly of Danube salmon.</title>
        <authorList>
            <person name="Macqueen D.J."/>
            <person name="Gundappa M.K."/>
        </authorList>
    </citation>
    <scope>NUCLEOTIDE SEQUENCE [LARGE SCALE GENOMIC DNA]</scope>
</reference>
<protein>
    <recommendedName>
        <fullName evidence="1">Ig-like domain-containing protein</fullName>
    </recommendedName>
</protein>
<dbReference type="Pfam" id="PF07654">
    <property type="entry name" value="C1-set"/>
    <property type="match status" value="1"/>
</dbReference>
<dbReference type="Ensembl" id="ENSHHUT00000063225.1">
    <property type="protein sequence ID" value="ENSHHUP00000061150.1"/>
    <property type="gene ID" value="ENSHHUG00000036234.1"/>
</dbReference>
<dbReference type="Gene3D" id="2.60.40.10">
    <property type="entry name" value="Immunoglobulins"/>
    <property type="match status" value="1"/>
</dbReference>
<organism evidence="2 3">
    <name type="scientific">Hucho hucho</name>
    <name type="common">huchen</name>
    <dbReference type="NCBI Taxonomy" id="62062"/>
    <lineage>
        <taxon>Eukaryota</taxon>
        <taxon>Metazoa</taxon>
        <taxon>Chordata</taxon>
        <taxon>Craniata</taxon>
        <taxon>Vertebrata</taxon>
        <taxon>Euteleostomi</taxon>
        <taxon>Actinopterygii</taxon>
        <taxon>Neopterygii</taxon>
        <taxon>Teleostei</taxon>
        <taxon>Protacanthopterygii</taxon>
        <taxon>Salmoniformes</taxon>
        <taxon>Salmonidae</taxon>
        <taxon>Salmoninae</taxon>
        <taxon>Hucho</taxon>
    </lineage>
</organism>
<accession>A0A4W5PHR6</accession>